<feature type="domain" description="YoaR-like putative peptidoglycan binding" evidence="2">
    <location>
        <begin position="267"/>
        <end position="322"/>
    </location>
</feature>
<keyword evidence="1" id="KW-0472">Membrane</keyword>
<dbReference type="OrthoDB" id="9813301at2"/>
<sequence length="572" mass="60619">MPSAAIPDGEMPGGQQAAATRRRVPGFWLAVAGLAAVGAAAYGIDVLTSVGKLPRGVVVAGIDVAGLRRDEASTRLRIELAERAERPIRIHAGDVSAEIVPERAGLSIDWEATLDRAAATALNPWTRLTSFWSFRDVGVTTRVDESQLTGAVEALRPGVDRAPIEGDIVFEGGDPVAVWPVSGRTLVVDAAKQILRDSWAESEVLTLPVDTTATAVSEDGVRRALAEVAVLADVRVIGRNRVVATIGSERIGQVLSFTPDGRGGLVRQVDIEAAIGILGPQLASTEVRPRDATVRLSGGRPEVVPASEGEVVDWIKTLESLSVADTVPGPRSVNAIYVPATADFTTEQAESLGIEEVIGEFTTAGFSAASGENIRRIAEEINGAVIKPGDTFSLNNFTGPRGEDQGYVESGIINNGRPDRAVGGGISQFATTLYNATYFAGLDDVEHTEHSYYISRYPPAREATVFEGAIDLKFRNPADTGILIETIGTGSNITVRVWGTHTVDVVSITGDRYDYTPPQQLTLSGDSCTPSTGSQGFTTSDTRVIADHTTGREISRTTRTVTYDPSPIVTCA</sequence>
<keyword evidence="1" id="KW-0812">Transmembrane</keyword>
<proteinExistence type="predicted"/>
<keyword evidence="3" id="KW-0614">Plasmid</keyword>
<dbReference type="Pfam" id="PF12229">
    <property type="entry name" value="PG_binding_4"/>
    <property type="match status" value="1"/>
</dbReference>
<dbReference type="PANTHER" id="PTHR35788:SF1">
    <property type="entry name" value="EXPORTED PROTEIN"/>
    <property type="match status" value="1"/>
</dbReference>
<gene>
    <name evidence="3" type="ORF">CBI38_36090</name>
</gene>
<dbReference type="Pfam" id="PF04294">
    <property type="entry name" value="VanW"/>
    <property type="match status" value="1"/>
</dbReference>
<organism evidence="3 4">
    <name type="scientific">Rhodococcus oxybenzonivorans</name>
    <dbReference type="NCBI Taxonomy" id="1990687"/>
    <lineage>
        <taxon>Bacteria</taxon>
        <taxon>Bacillati</taxon>
        <taxon>Actinomycetota</taxon>
        <taxon>Actinomycetes</taxon>
        <taxon>Mycobacteriales</taxon>
        <taxon>Nocardiaceae</taxon>
        <taxon>Rhodococcus</taxon>
    </lineage>
</organism>
<dbReference type="EMBL" id="CP021356">
    <property type="protein sequence ID" value="AWK76827.1"/>
    <property type="molecule type" value="Genomic_DNA"/>
</dbReference>
<geneLocation type="plasmid" evidence="4">
    <name>prb29</name>
</geneLocation>
<reference evidence="3 4" key="1">
    <citation type="submission" date="2017-05" db="EMBL/GenBank/DDBJ databases">
        <title>Isolation of Rhodococcus sp. S2-17 biodegrading of BP-3.</title>
        <authorList>
            <person name="Lee Y."/>
            <person name="Kim K.H."/>
            <person name="Chun B.H."/>
            <person name="Jung H.S."/>
            <person name="Jeon C.O."/>
        </authorList>
    </citation>
    <scope>NUCLEOTIDE SEQUENCE [LARGE SCALE GENOMIC DNA]</scope>
    <source>
        <strain evidence="3 4">S2-17</strain>
        <plasmid evidence="4">prb29</plasmid>
    </source>
</reference>
<keyword evidence="4" id="KW-1185">Reference proteome</keyword>
<dbReference type="InterPro" id="IPR052913">
    <property type="entry name" value="Glycopeptide_resist_protein"/>
</dbReference>
<dbReference type="AlphaFoldDB" id="A0A2S2C7H2"/>
<dbReference type="Proteomes" id="UP000245711">
    <property type="component" value="Plasmid pRB29"/>
</dbReference>
<feature type="transmembrane region" description="Helical" evidence="1">
    <location>
        <begin position="26"/>
        <end position="44"/>
    </location>
</feature>
<dbReference type="InterPro" id="IPR007391">
    <property type="entry name" value="Vancomycin_resist_VanW"/>
</dbReference>
<keyword evidence="1" id="KW-1133">Transmembrane helix</keyword>
<dbReference type="KEGG" id="roz:CBI38_36090"/>
<name>A0A2S2C7H2_9NOCA</name>
<evidence type="ECO:0000256" key="1">
    <source>
        <dbReference type="SAM" id="Phobius"/>
    </source>
</evidence>
<protein>
    <recommendedName>
        <fullName evidence="2">YoaR-like putative peptidoglycan binding domain-containing protein</fullName>
    </recommendedName>
</protein>
<accession>A0A2S2C7H2</accession>
<evidence type="ECO:0000313" key="3">
    <source>
        <dbReference type="EMBL" id="AWK76827.1"/>
    </source>
</evidence>
<dbReference type="InterPro" id="IPR022029">
    <property type="entry name" value="YoaR-like_PG-bd"/>
</dbReference>
<dbReference type="RefSeq" id="WP_109336246.1">
    <property type="nucleotide sequence ID" value="NZ_CP021356.1"/>
</dbReference>
<evidence type="ECO:0000313" key="4">
    <source>
        <dbReference type="Proteomes" id="UP000245711"/>
    </source>
</evidence>
<dbReference type="PANTHER" id="PTHR35788">
    <property type="entry name" value="EXPORTED PROTEIN-RELATED"/>
    <property type="match status" value="1"/>
</dbReference>
<evidence type="ECO:0000259" key="2">
    <source>
        <dbReference type="Pfam" id="PF12229"/>
    </source>
</evidence>